<organism evidence="3 4">
    <name type="scientific">Polymorphum gilvum (strain LMG 25793 / CGMCC 1.9160 / SL003B-26A1)</name>
    <dbReference type="NCBI Taxonomy" id="991905"/>
    <lineage>
        <taxon>Bacteria</taxon>
        <taxon>Pseudomonadati</taxon>
        <taxon>Pseudomonadota</taxon>
        <taxon>Alphaproteobacteria</taxon>
        <taxon>Rhodobacterales</taxon>
        <taxon>Paracoccaceae</taxon>
        <taxon>Polymorphum</taxon>
    </lineage>
</organism>
<evidence type="ECO:0000313" key="3">
    <source>
        <dbReference type="EMBL" id="ADZ71968.1"/>
    </source>
</evidence>
<dbReference type="EMBL" id="CP002568">
    <property type="protein sequence ID" value="ADZ71968.1"/>
    <property type="molecule type" value="Genomic_DNA"/>
</dbReference>
<gene>
    <name evidence="3" type="ordered locus">SL003B_3546</name>
</gene>
<dbReference type="InterPro" id="IPR050266">
    <property type="entry name" value="AB_hydrolase_sf"/>
</dbReference>
<keyword evidence="4" id="KW-1185">Reference proteome</keyword>
<dbReference type="PANTHER" id="PTHR43798">
    <property type="entry name" value="MONOACYLGLYCEROL LIPASE"/>
    <property type="match status" value="1"/>
</dbReference>
<dbReference type="GO" id="GO:0016787">
    <property type="term" value="F:hydrolase activity"/>
    <property type="evidence" value="ECO:0007669"/>
    <property type="project" value="UniProtKB-KW"/>
</dbReference>
<dbReference type="Gene3D" id="3.40.50.1820">
    <property type="entry name" value="alpha/beta hydrolase"/>
    <property type="match status" value="1"/>
</dbReference>
<dbReference type="STRING" id="991905.SL003B_3546"/>
<dbReference type="Pfam" id="PF12697">
    <property type="entry name" value="Abhydrolase_6"/>
    <property type="match status" value="1"/>
</dbReference>
<evidence type="ECO:0000313" key="4">
    <source>
        <dbReference type="Proteomes" id="UP000008130"/>
    </source>
</evidence>
<dbReference type="eggNOG" id="COG2267">
    <property type="taxonomic scope" value="Bacteria"/>
</dbReference>
<sequence length="263" mass="28060">MPDGLFLHEAGSGTPLLLLHGWSCHGGFFAPQVEALAERALVLAPDLPGHGRTGGAFAPTIEVAADAAAALLAERDLSGVVVCGWSMGAHVAYALAQRHGTARIKALIAIDMTPKVLNDADWRLGSRDGLDAERNADVLARLVPSWPAPATRIAERIFATDRTPDAALLDFARREIAASDPVLLAAMWASLTGQDFRAVLPRLEVPLHLAMGDHSALYGPEVADWYRRMVPTARLHRFAASGHAPHLEEADRFNALLGTLLAG</sequence>
<dbReference type="InterPro" id="IPR029058">
    <property type="entry name" value="AB_hydrolase_fold"/>
</dbReference>
<proteinExistence type="predicted"/>
<name>F2J122_POLGS</name>
<dbReference type="KEGG" id="pgv:SL003B_3546"/>
<dbReference type="PANTHER" id="PTHR43798:SF31">
    <property type="entry name" value="AB HYDROLASE SUPERFAMILY PROTEIN YCLE"/>
    <property type="match status" value="1"/>
</dbReference>
<keyword evidence="1 3" id="KW-0378">Hydrolase</keyword>
<dbReference type="GO" id="GO:0016020">
    <property type="term" value="C:membrane"/>
    <property type="evidence" value="ECO:0007669"/>
    <property type="project" value="TreeGrafter"/>
</dbReference>
<accession>F2J122</accession>
<dbReference type="InterPro" id="IPR000073">
    <property type="entry name" value="AB_hydrolase_1"/>
</dbReference>
<reference evidence="3 4" key="1">
    <citation type="journal article" date="2011" name="J. Bacteriol.">
        <title>Complete genome sequence of Polymorphum gilvum SL003B-26A1T, a crude oil-degrading bacterium from oil-polluted saline soil.</title>
        <authorList>
            <person name="Li S.G."/>
            <person name="Tang Y.Q."/>
            <person name="Nie Y."/>
            <person name="Cai M."/>
            <person name="Wu X.L."/>
        </authorList>
    </citation>
    <scope>NUCLEOTIDE SEQUENCE [LARGE SCALE GENOMIC DNA]</scope>
    <source>
        <strain evidence="4">LMG 25793 / CGMCC 1.9160 / SL003B-26A1</strain>
    </source>
</reference>
<evidence type="ECO:0000259" key="2">
    <source>
        <dbReference type="Pfam" id="PF12697"/>
    </source>
</evidence>
<dbReference type="AlphaFoldDB" id="F2J122"/>
<dbReference type="RefSeq" id="WP_013654277.1">
    <property type="nucleotide sequence ID" value="NC_015259.1"/>
</dbReference>
<protein>
    <submittedName>
        <fullName evidence="3">Hydrolase, alpha/beta fold family, putative</fullName>
    </submittedName>
</protein>
<feature type="domain" description="AB hydrolase-1" evidence="2">
    <location>
        <begin position="16"/>
        <end position="255"/>
    </location>
</feature>
<dbReference type="Proteomes" id="UP000008130">
    <property type="component" value="Chromosome"/>
</dbReference>
<evidence type="ECO:0000256" key="1">
    <source>
        <dbReference type="ARBA" id="ARBA00022801"/>
    </source>
</evidence>
<dbReference type="SUPFAM" id="SSF53474">
    <property type="entry name" value="alpha/beta-Hydrolases"/>
    <property type="match status" value="1"/>
</dbReference>
<dbReference type="HOGENOM" id="CLU_020336_50_1_5"/>
<dbReference type="PATRIC" id="fig|991905.3.peg.3661"/>